<feature type="compositionally biased region" description="Polar residues" evidence="1">
    <location>
        <begin position="21"/>
        <end position="30"/>
    </location>
</feature>
<sequence length="439" mass="47845">MHVHPPTSRPAGRTAGASYTRPGTPSTSRPAGSPVDTAPTGGPHPRHRTPRTRSLLRRAFAVTAAVLLCLTPTPAVAQSADRQLLHEDYGSYPRLIRTQHGHLDHNGRILATMTSTDEAGFYAPVYESTDEGRSFHQVGEVRDPEGRYGSGMCCGTLYELPRSIGQYPKGTLLWAASYRQKAPRDTRRIGIRIWASTDTGRSWDFAGEPVTSYGPPGVWEPEFDVDDSGTLQMHYADERGGGEFDQFLTRRSSDNLVDWSDPAHTLTIPPWEVRPGMPITARLPDGRHYFSYEICNFGERFCDPYFKISDDGEDFGDPTDPGTQVATPEGRHFRHSPTISPFPGGPNGTRMLLIGQIYADADGTPNAGNGKTILANDDPGSGEWYEVPAPVEVADPVDDPCPNYSPSLLPVDGGDTVLQATADRTADGCRIFFGTGPSR</sequence>
<feature type="region of interest" description="Disordered" evidence="1">
    <location>
        <begin position="1"/>
        <end position="52"/>
    </location>
</feature>
<name>A0ABP4FYX4_9PSEU</name>
<organism evidence="2 3">
    <name type="scientific">Prauserella alba</name>
    <dbReference type="NCBI Taxonomy" id="176898"/>
    <lineage>
        <taxon>Bacteria</taxon>
        <taxon>Bacillati</taxon>
        <taxon>Actinomycetota</taxon>
        <taxon>Actinomycetes</taxon>
        <taxon>Pseudonocardiales</taxon>
        <taxon>Pseudonocardiaceae</taxon>
        <taxon>Prauserella</taxon>
    </lineage>
</organism>
<reference evidence="3" key="1">
    <citation type="journal article" date="2019" name="Int. J. Syst. Evol. Microbiol.">
        <title>The Global Catalogue of Microorganisms (GCM) 10K type strain sequencing project: providing services to taxonomists for standard genome sequencing and annotation.</title>
        <authorList>
            <consortium name="The Broad Institute Genomics Platform"/>
            <consortium name="The Broad Institute Genome Sequencing Center for Infectious Disease"/>
            <person name="Wu L."/>
            <person name="Ma J."/>
        </authorList>
    </citation>
    <scope>NUCLEOTIDE SEQUENCE [LARGE SCALE GENOMIC DNA]</scope>
    <source>
        <strain evidence="3">JCM 13022</strain>
    </source>
</reference>
<accession>A0ABP4FYX4</accession>
<dbReference type="Gene3D" id="2.120.10.10">
    <property type="match status" value="1"/>
</dbReference>
<dbReference type="PANTHER" id="PTHR38792">
    <property type="entry name" value="BNR/ASP-BOX REPEAT DOMAIN PROTEIN (AFU_ORTHOLOGUE AFUA_7G06430)-RELATED"/>
    <property type="match status" value="1"/>
</dbReference>
<gene>
    <name evidence="2" type="ORF">GCM10009675_27550</name>
</gene>
<evidence type="ECO:0000256" key="1">
    <source>
        <dbReference type="SAM" id="MobiDB-lite"/>
    </source>
</evidence>
<dbReference type="PANTHER" id="PTHR38792:SF3">
    <property type="entry name" value="BNR_ASP-BOX REPEAT DOMAIN PROTEIN (AFU_ORTHOLOGUE AFUA_7G06430)-RELATED"/>
    <property type="match status" value="1"/>
</dbReference>
<dbReference type="Proteomes" id="UP001500467">
    <property type="component" value="Unassembled WGS sequence"/>
</dbReference>
<keyword evidence="3" id="KW-1185">Reference proteome</keyword>
<dbReference type="CDD" id="cd15482">
    <property type="entry name" value="Sialidase_non-viral"/>
    <property type="match status" value="1"/>
</dbReference>
<protein>
    <submittedName>
        <fullName evidence="2">Sialidase family protein</fullName>
    </submittedName>
</protein>
<evidence type="ECO:0000313" key="2">
    <source>
        <dbReference type="EMBL" id="GAA1206834.1"/>
    </source>
</evidence>
<evidence type="ECO:0000313" key="3">
    <source>
        <dbReference type="Proteomes" id="UP001500467"/>
    </source>
</evidence>
<dbReference type="InterPro" id="IPR036278">
    <property type="entry name" value="Sialidase_sf"/>
</dbReference>
<proteinExistence type="predicted"/>
<comment type="caution">
    <text evidence="2">The sequence shown here is derived from an EMBL/GenBank/DDBJ whole genome shotgun (WGS) entry which is preliminary data.</text>
</comment>
<dbReference type="SUPFAM" id="SSF50939">
    <property type="entry name" value="Sialidases"/>
    <property type="match status" value="1"/>
</dbReference>
<dbReference type="EMBL" id="BAAALM010000008">
    <property type="protein sequence ID" value="GAA1206834.1"/>
    <property type="molecule type" value="Genomic_DNA"/>
</dbReference>